<feature type="active site" evidence="9">
    <location>
        <position position="114"/>
    </location>
</feature>
<keyword evidence="8 9" id="KW-0472">Membrane</keyword>
<evidence type="ECO:0000256" key="1">
    <source>
        <dbReference type="ARBA" id="ARBA00006139"/>
    </source>
</evidence>
<evidence type="ECO:0000256" key="7">
    <source>
        <dbReference type="ARBA" id="ARBA00022989"/>
    </source>
</evidence>
<keyword evidence="6 9" id="KW-0378">Hydrolase</keyword>
<dbReference type="EMBL" id="WHNX01000005">
    <property type="protein sequence ID" value="MPW25054.1"/>
    <property type="molecule type" value="Genomic_DNA"/>
</dbReference>
<dbReference type="GO" id="GO:0006508">
    <property type="term" value="P:proteolysis"/>
    <property type="evidence" value="ECO:0007669"/>
    <property type="project" value="UniProtKB-KW"/>
</dbReference>
<evidence type="ECO:0000256" key="5">
    <source>
        <dbReference type="ARBA" id="ARBA00022750"/>
    </source>
</evidence>
<evidence type="ECO:0000256" key="2">
    <source>
        <dbReference type="ARBA" id="ARBA00022475"/>
    </source>
</evidence>
<protein>
    <recommendedName>
        <fullName evidence="9">Lipoprotein signal peptidase</fullName>
        <ecNumber evidence="9">3.4.23.36</ecNumber>
    </recommendedName>
    <alternativeName>
        <fullName evidence="9">Prolipoprotein signal peptidase</fullName>
    </alternativeName>
    <alternativeName>
        <fullName evidence="9">Signal peptidase II</fullName>
        <shortName evidence="9">SPase II</shortName>
    </alternativeName>
</protein>
<dbReference type="PANTHER" id="PTHR33695">
    <property type="entry name" value="LIPOPROTEIN SIGNAL PEPTIDASE"/>
    <property type="match status" value="1"/>
</dbReference>
<evidence type="ECO:0000256" key="11">
    <source>
        <dbReference type="RuleBase" id="RU004181"/>
    </source>
</evidence>
<comment type="pathway">
    <text evidence="9">Protein modification; lipoprotein biosynthesis (signal peptide cleavage).</text>
</comment>
<proteinExistence type="inferred from homology"/>
<dbReference type="AlphaFoldDB" id="A0A6A7K6N2"/>
<organism evidence="12 13">
    <name type="scientific">Alkalibaculum sporogenes</name>
    <dbReference type="NCBI Taxonomy" id="2655001"/>
    <lineage>
        <taxon>Bacteria</taxon>
        <taxon>Bacillati</taxon>
        <taxon>Bacillota</taxon>
        <taxon>Clostridia</taxon>
        <taxon>Eubacteriales</taxon>
        <taxon>Eubacteriaceae</taxon>
        <taxon>Alkalibaculum</taxon>
    </lineage>
</organism>
<keyword evidence="5 9" id="KW-0064">Aspartyl protease</keyword>
<comment type="caution">
    <text evidence="12">The sequence shown here is derived from an EMBL/GenBank/DDBJ whole genome shotgun (WGS) entry which is preliminary data.</text>
</comment>
<comment type="similarity">
    <text evidence="1 9 11">Belongs to the peptidase A8 family.</text>
</comment>
<dbReference type="RefSeq" id="WP_152802150.1">
    <property type="nucleotide sequence ID" value="NZ_WHNX01000005.1"/>
</dbReference>
<evidence type="ECO:0000313" key="12">
    <source>
        <dbReference type="EMBL" id="MPW25054.1"/>
    </source>
</evidence>
<feature type="active site" evidence="9">
    <location>
        <position position="130"/>
    </location>
</feature>
<keyword evidence="7 9" id="KW-1133">Transmembrane helix</keyword>
<evidence type="ECO:0000256" key="4">
    <source>
        <dbReference type="ARBA" id="ARBA00022692"/>
    </source>
</evidence>
<evidence type="ECO:0000256" key="8">
    <source>
        <dbReference type="ARBA" id="ARBA00023136"/>
    </source>
</evidence>
<evidence type="ECO:0000256" key="6">
    <source>
        <dbReference type="ARBA" id="ARBA00022801"/>
    </source>
</evidence>
<evidence type="ECO:0000256" key="9">
    <source>
        <dbReference type="HAMAP-Rule" id="MF_00161"/>
    </source>
</evidence>
<evidence type="ECO:0000313" key="13">
    <source>
        <dbReference type="Proteomes" id="UP000440004"/>
    </source>
</evidence>
<feature type="transmembrane region" description="Helical" evidence="9">
    <location>
        <begin position="57"/>
        <end position="76"/>
    </location>
</feature>
<comment type="caution">
    <text evidence="9">Lacks conserved residue(s) required for the propagation of feature annotation.</text>
</comment>
<name>A0A6A7K6N2_9FIRM</name>
<comment type="catalytic activity">
    <reaction evidence="9 10">
        <text>Release of signal peptides from bacterial membrane prolipoproteins. Hydrolyzes -Xaa-Yaa-Zaa-|-(S,diacylglyceryl)Cys-, in which Xaa is hydrophobic (preferably Leu), and Yaa (Ala or Ser) and Zaa (Gly or Ala) have small, neutral side chains.</text>
        <dbReference type="EC" id="3.4.23.36"/>
    </reaction>
</comment>
<dbReference type="EC" id="3.4.23.36" evidence="9"/>
<reference evidence="12 13" key="1">
    <citation type="submission" date="2019-10" db="EMBL/GenBank/DDBJ databases">
        <title>Alkalibaculum tamaniensis sp.nov., a new alkaliphilic acetogen, isolated on methoxylated aromatics from a mud volcano.</title>
        <authorList>
            <person name="Khomyakova M.A."/>
            <person name="Merkel A.Y."/>
            <person name="Bonch-Osmolovskaya E.A."/>
            <person name="Slobodkin A.I."/>
        </authorList>
    </citation>
    <scope>NUCLEOTIDE SEQUENCE [LARGE SCALE GENOMIC DNA]</scope>
    <source>
        <strain evidence="12 13">M08DMB</strain>
    </source>
</reference>
<dbReference type="UniPathway" id="UPA00665"/>
<dbReference type="InterPro" id="IPR001872">
    <property type="entry name" value="Peptidase_A8"/>
</dbReference>
<dbReference type="PRINTS" id="PR00781">
    <property type="entry name" value="LIPOSIGPTASE"/>
</dbReference>
<evidence type="ECO:0000256" key="3">
    <source>
        <dbReference type="ARBA" id="ARBA00022670"/>
    </source>
</evidence>
<feature type="transmembrane region" description="Helical" evidence="9">
    <location>
        <begin position="85"/>
        <end position="104"/>
    </location>
</feature>
<evidence type="ECO:0000256" key="10">
    <source>
        <dbReference type="RuleBase" id="RU000594"/>
    </source>
</evidence>
<dbReference type="PROSITE" id="PS00855">
    <property type="entry name" value="SPASE_II"/>
    <property type="match status" value="1"/>
</dbReference>
<comment type="function">
    <text evidence="9 10">This protein specifically catalyzes the removal of signal peptides from prolipoproteins.</text>
</comment>
<keyword evidence="3 9" id="KW-0645">Protease</keyword>
<dbReference type="NCBIfam" id="TIGR00077">
    <property type="entry name" value="lspA"/>
    <property type="match status" value="1"/>
</dbReference>
<accession>A0A6A7K6N2</accession>
<sequence>MYYYLIIIIIVILDQVSKLLAIHYVKPLNTIPILENVFHLTYAQNTGAAFSILSNKISLLTFITTIFIIILLIYLYRISSKDKKFNLLTFSLSLIIGGALGNLVDRMRLGYVVDFFDFRLINFAIFNVADCFIVVGSILLVVLIIFEEKLNKVK</sequence>
<dbReference type="Pfam" id="PF01252">
    <property type="entry name" value="Peptidase_A8"/>
    <property type="match status" value="1"/>
</dbReference>
<keyword evidence="4 9" id="KW-0812">Transmembrane</keyword>
<dbReference type="GO" id="GO:0004190">
    <property type="term" value="F:aspartic-type endopeptidase activity"/>
    <property type="evidence" value="ECO:0007669"/>
    <property type="project" value="UniProtKB-UniRule"/>
</dbReference>
<dbReference type="PANTHER" id="PTHR33695:SF1">
    <property type="entry name" value="LIPOPROTEIN SIGNAL PEPTIDASE"/>
    <property type="match status" value="1"/>
</dbReference>
<dbReference type="HAMAP" id="MF_00161">
    <property type="entry name" value="LspA"/>
    <property type="match status" value="1"/>
</dbReference>
<feature type="transmembrane region" description="Helical" evidence="9">
    <location>
        <begin position="124"/>
        <end position="146"/>
    </location>
</feature>
<comment type="subcellular location">
    <subcellularLocation>
        <location evidence="9">Cell membrane</location>
        <topology evidence="9">Multi-pass membrane protein</topology>
    </subcellularLocation>
</comment>
<keyword evidence="13" id="KW-1185">Reference proteome</keyword>
<keyword evidence="2 9" id="KW-1003">Cell membrane</keyword>
<gene>
    <name evidence="9 12" type="primary">lspA</name>
    <name evidence="12" type="ORF">GC105_04530</name>
</gene>
<dbReference type="Proteomes" id="UP000440004">
    <property type="component" value="Unassembled WGS sequence"/>
</dbReference>
<dbReference type="GO" id="GO:0005886">
    <property type="term" value="C:plasma membrane"/>
    <property type="evidence" value="ECO:0007669"/>
    <property type="project" value="UniProtKB-SubCell"/>
</dbReference>